<dbReference type="EMBL" id="LNRQ01000002">
    <property type="protein sequence ID" value="KZN07278.1"/>
    <property type="molecule type" value="Genomic_DNA"/>
</dbReference>
<dbReference type="AlphaFoldDB" id="A0A166F310"/>
<proteinExistence type="predicted"/>
<accession>A0A166F310</accession>
<organism evidence="1">
    <name type="scientific">Daucus carota subsp. sativus</name>
    <name type="common">Carrot</name>
    <dbReference type="NCBI Taxonomy" id="79200"/>
    <lineage>
        <taxon>Eukaryota</taxon>
        <taxon>Viridiplantae</taxon>
        <taxon>Streptophyta</taxon>
        <taxon>Embryophyta</taxon>
        <taxon>Tracheophyta</taxon>
        <taxon>Spermatophyta</taxon>
        <taxon>Magnoliopsida</taxon>
        <taxon>eudicotyledons</taxon>
        <taxon>Gunneridae</taxon>
        <taxon>Pentapetalae</taxon>
        <taxon>asterids</taxon>
        <taxon>campanulids</taxon>
        <taxon>Apiales</taxon>
        <taxon>Apiaceae</taxon>
        <taxon>Apioideae</taxon>
        <taxon>Scandiceae</taxon>
        <taxon>Daucinae</taxon>
        <taxon>Daucus</taxon>
        <taxon>Daucus sect. Daucus</taxon>
    </lineage>
</organism>
<protein>
    <submittedName>
        <fullName evidence="1">Uncharacterized protein</fullName>
    </submittedName>
</protein>
<reference evidence="1" key="1">
    <citation type="journal article" date="2016" name="Nat. Genet.">
        <title>A high-quality carrot genome assembly provides new insights into carotenoid accumulation and asterid genome evolution.</title>
        <authorList>
            <person name="Iorizzo M."/>
            <person name="Ellison S."/>
            <person name="Senalik D."/>
            <person name="Zeng P."/>
            <person name="Satapoomin P."/>
            <person name="Huang J."/>
            <person name="Bowman M."/>
            <person name="Iovene M."/>
            <person name="Sanseverino W."/>
            <person name="Cavagnaro P."/>
            <person name="Yildiz M."/>
            <person name="Macko-Podgorni A."/>
            <person name="Moranska E."/>
            <person name="Grzebelus E."/>
            <person name="Grzebelus D."/>
            <person name="Ashrafi H."/>
            <person name="Zheng Z."/>
            <person name="Cheng S."/>
            <person name="Spooner D."/>
            <person name="Van Deynze A."/>
            <person name="Simon P."/>
        </authorList>
    </citation>
    <scope>NUCLEOTIDE SEQUENCE [LARGE SCALE GENOMIC DNA]</scope>
    <source>
        <tissue evidence="1">Leaf</tissue>
    </source>
</reference>
<gene>
    <name evidence="1" type="ORF">DCAR_008115</name>
</gene>
<sequence>MTRQCEDTTGILEVSWLLTSNNNRKKPAAYVTYPYTNGGTHVSPNTSAYVTYPYTNGGTHVSPNTSEVRSVLSRKIEHGFCIVPGYRSIGWEFNWLGVLPSSFYKDISVSTAF</sequence>
<dbReference type="Gramene" id="KZN07278">
    <property type="protein sequence ID" value="KZN07278"/>
    <property type="gene ID" value="DCAR_008115"/>
</dbReference>
<evidence type="ECO:0000313" key="1">
    <source>
        <dbReference type="EMBL" id="KZN07278.1"/>
    </source>
</evidence>
<comment type="caution">
    <text evidence="1">The sequence shown here is derived from an EMBL/GenBank/DDBJ whole genome shotgun (WGS) entry which is preliminary data.</text>
</comment>
<name>A0A166F310_DAUCS</name>